<name>A0AA36HFN0_CYLNA</name>
<dbReference type="InterPro" id="IPR050991">
    <property type="entry name" value="ECM_Regulatory_Proteins"/>
</dbReference>
<feature type="chain" id="PRO_5041403232" description="Fibronectin type-III domain-containing protein" evidence="2">
    <location>
        <begin position="25"/>
        <end position="447"/>
    </location>
</feature>
<evidence type="ECO:0000313" key="4">
    <source>
        <dbReference type="EMBL" id="CAJ0609194.1"/>
    </source>
</evidence>
<feature type="signal peptide" evidence="2">
    <location>
        <begin position="1"/>
        <end position="24"/>
    </location>
</feature>
<reference evidence="4" key="1">
    <citation type="submission" date="2023-07" db="EMBL/GenBank/DDBJ databases">
        <authorList>
            <consortium name="CYATHOMIX"/>
        </authorList>
    </citation>
    <scope>NUCLEOTIDE SEQUENCE</scope>
    <source>
        <strain evidence="4">N/A</strain>
    </source>
</reference>
<sequence length="447" mass="50947">MFSSSSALLQSAIFLFLQFSTTYSQPVSTIKDLHARYDEASGSIFIEWQYPNPMEGVHFTVRYRVREDPTWKYARTSQPQIRLNLPEYKNGNELFVQVQAERGGQVIEDWGQELIVTISKKVSIGGVVIDDDELVPPLDFTAYVLSPSSVKLEWRPYVGGSPDLFYIVNVKQLTSDSGTALHQQQIKTSANSFTLGKLIAGEKYEMTIRSALSPTQVSSTAAIVEIHMPKESEYFDIGNLIISSHFQSNGRGIVNLTWEVPSNMEQQVVSYDVQYVEVGTGNWQQVVFHGTKPTAVLHNLKSDTEYILRIKTTLNNNIQTESGEFRFRTPKVEANLIKKVDVIYSHEVNSVRIQWMLEPHVRTDLIGGYDVYISDDKDRPESQWRLVRLSNREAALSLDNLRSSTEYFVRVNIRNTDGSVIRAPSIYRFKTIEWPNTSENNHVNPFE</sequence>
<keyword evidence="2" id="KW-0732">Signal</keyword>
<accession>A0AA36HFN0</accession>
<evidence type="ECO:0000256" key="2">
    <source>
        <dbReference type="SAM" id="SignalP"/>
    </source>
</evidence>
<dbReference type="AlphaFoldDB" id="A0AA36HFN0"/>
<dbReference type="SUPFAM" id="SSF49265">
    <property type="entry name" value="Fibronectin type III"/>
    <property type="match status" value="3"/>
</dbReference>
<dbReference type="CDD" id="cd00063">
    <property type="entry name" value="FN3"/>
    <property type="match status" value="3"/>
</dbReference>
<dbReference type="PANTHER" id="PTHR46708">
    <property type="entry name" value="TENASCIN"/>
    <property type="match status" value="1"/>
</dbReference>
<keyword evidence="1" id="KW-0677">Repeat</keyword>
<gene>
    <name evidence="4" type="ORF">CYNAS_LOCUS21177</name>
</gene>
<dbReference type="InterPro" id="IPR013783">
    <property type="entry name" value="Ig-like_fold"/>
</dbReference>
<protein>
    <recommendedName>
        <fullName evidence="3">Fibronectin type-III domain-containing protein</fullName>
    </recommendedName>
</protein>
<dbReference type="PANTHER" id="PTHR46708:SF11">
    <property type="entry name" value="RECEPTOR-TYPE TYROSINE-PROTEIN PHOSPHATASE ETA-LIKE"/>
    <property type="match status" value="1"/>
</dbReference>
<dbReference type="InterPro" id="IPR003961">
    <property type="entry name" value="FN3_dom"/>
</dbReference>
<evidence type="ECO:0000256" key="1">
    <source>
        <dbReference type="ARBA" id="ARBA00022737"/>
    </source>
</evidence>
<keyword evidence="5" id="KW-1185">Reference proteome</keyword>
<dbReference type="Proteomes" id="UP001176961">
    <property type="component" value="Unassembled WGS sequence"/>
</dbReference>
<proteinExistence type="predicted"/>
<feature type="domain" description="Fibronectin type-III" evidence="3">
    <location>
        <begin position="136"/>
        <end position="231"/>
    </location>
</feature>
<dbReference type="InterPro" id="IPR036116">
    <property type="entry name" value="FN3_sf"/>
</dbReference>
<dbReference type="SMART" id="SM00060">
    <property type="entry name" value="FN3"/>
    <property type="match status" value="4"/>
</dbReference>
<dbReference type="Gene3D" id="2.60.40.10">
    <property type="entry name" value="Immunoglobulins"/>
    <property type="match status" value="4"/>
</dbReference>
<comment type="caution">
    <text evidence="4">The sequence shown here is derived from an EMBL/GenBank/DDBJ whole genome shotgun (WGS) entry which is preliminary data.</text>
</comment>
<evidence type="ECO:0000313" key="5">
    <source>
        <dbReference type="Proteomes" id="UP001176961"/>
    </source>
</evidence>
<evidence type="ECO:0000259" key="3">
    <source>
        <dbReference type="PROSITE" id="PS50853"/>
    </source>
</evidence>
<dbReference type="EMBL" id="CATQJL010000326">
    <property type="protein sequence ID" value="CAJ0609194.1"/>
    <property type="molecule type" value="Genomic_DNA"/>
</dbReference>
<dbReference type="PROSITE" id="PS50853">
    <property type="entry name" value="FN3"/>
    <property type="match status" value="2"/>
</dbReference>
<dbReference type="Pfam" id="PF00041">
    <property type="entry name" value="fn3"/>
    <property type="match status" value="2"/>
</dbReference>
<organism evidence="4 5">
    <name type="scientific">Cylicocyclus nassatus</name>
    <name type="common">Nematode worm</name>
    <dbReference type="NCBI Taxonomy" id="53992"/>
    <lineage>
        <taxon>Eukaryota</taxon>
        <taxon>Metazoa</taxon>
        <taxon>Ecdysozoa</taxon>
        <taxon>Nematoda</taxon>
        <taxon>Chromadorea</taxon>
        <taxon>Rhabditida</taxon>
        <taxon>Rhabditina</taxon>
        <taxon>Rhabditomorpha</taxon>
        <taxon>Strongyloidea</taxon>
        <taxon>Strongylidae</taxon>
        <taxon>Cylicocyclus</taxon>
    </lineage>
</organism>
<feature type="domain" description="Fibronectin type-III" evidence="3">
    <location>
        <begin position="236"/>
        <end position="332"/>
    </location>
</feature>